<protein>
    <recommendedName>
        <fullName evidence="1">Flagellar hook-length control protein-like C-terminal domain-containing protein</fullName>
    </recommendedName>
</protein>
<organism evidence="2 3">
    <name type="scientific">Vibrio diazotrophicus</name>
    <dbReference type="NCBI Taxonomy" id="685"/>
    <lineage>
        <taxon>Bacteria</taxon>
        <taxon>Pseudomonadati</taxon>
        <taxon>Pseudomonadota</taxon>
        <taxon>Gammaproteobacteria</taxon>
        <taxon>Vibrionales</taxon>
        <taxon>Vibrionaceae</taxon>
        <taxon>Vibrio</taxon>
    </lineage>
</organism>
<evidence type="ECO:0000313" key="3">
    <source>
        <dbReference type="Proteomes" id="UP000236449"/>
    </source>
</evidence>
<dbReference type="Pfam" id="PF02120">
    <property type="entry name" value="Flg_hook"/>
    <property type="match status" value="1"/>
</dbReference>
<name>A0A2J8HU87_VIBDI</name>
<dbReference type="InterPro" id="IPR038610">
    <property type="entry name" value="FliK-like_C_sf"/>
</dbReference>
<sequence length="335" mass="35213">MINGLSHSSTDTTTLAEGSVLNAKQGFGGSLPSGTETQSFAALLLGTDSETLEFELGVGSTETETESGDILDLVSTLTDDATAEMNDEAVALTAVAVATTHLANATKEPSVSASSSAKDSLVSAVSNVMSTSASLTTAQVATNQLATSSLVAQNIVDSRLIDVAAVKEQTVSADALLNNHSQSARSEVNANLQFRAVMDKSLSAQELGERLSATIADKVSVQVNAKTPTATIRLDPPDLGKIELVVKLDNDKLHIQINASSNTTRESIQMTSDRLRAELVEQNFLNVDVSVSGDQQQTTEQDYFVSGDEFMVVENSAGLDLDTVQDVDNNELARA</sequence>
<reference evidence="2 3" key="1">
    <citation type="submission" date="2018-01" db="EMBL/GenBank/DDBJ databases">
        <title>Draft genome sequences of six Vibrio diazotrophicus strains isolated from deep-sea sediments of the Baltic Sea.</title>
        <authorList>
            <person name="Castillo D."/>
            <person name="Vandieken V."/>
            <person name="Chiang O."/>
            <person name="Middelboe M."/>
        </authorList>
    </citation>
    <scope>NUCLEOTIDE SEQUENCE [LARGE SCALE GENOMIC DNA]</scope>
    <source>
        <strain evidence="2 3">60.27F</strain>
    </source>
</reference>
<dbReference type="OrthoDB" id="1792985at2"/>
<gene>
    <name evidence="2" type="ORF">C1N32_19680</name>
</gene>
<dbReference type="InterPro" id="IPR021136">
    <property type="entry name" value="Flagellar_hook_control-like_C"/>
</dbReference>
<dbReference type="EMBL" id="POSK01000018">
    <property type="protein sequence ID" value="PNI01848.1"/>
    <property type="molecule type" value="Genomic_DNA"/>
</dbReference>
<feature type="domain" description="Flagellar hook-length control protein-like C-terminal" evidence="1">
    <location>
        <begin position="218"/>
        <end position="298"/>
    </location>
</feature>
<dbReference type="CDD" id="cd17470">
    <property type="entry name" value="T3SS_Flik_C"/>
    <property type="match status" value="1"/>
</dbReference>
<dbReference type="Gene3D" id="3.30.750.140">
    <property type="match status" value="1"/>
</dbReference>
<evidence type="ECO:0000313" key="2">
    <source>
        <dbReference type="EMBL" id="PNI01848.1"/>
    </source>
</evidence>
<dbReference type="PANTHER" id="PTHR37533:SF2">
    <property type="entry name" value="FLAGELLAR HOOK-LENGTH CONTROL PROTEIN"/>
    <property type="match status" value="1"/>
</dbReference>
<dbReference type="InterPro" id="IPR052563">
    <property type="entry name" value="FliK"/>
</dbReference>
<proteinExistence type="predicted"/>
<comment type="caution">
    <text evidence="2">The sequence shown here is derived from an EMBL/GenBank/DDBJ whole genome shotgun (WGS) entry which is preliminary data.</text>
</comment>
<dbReference type="AlphaFoldDB" id="A0A2J8HU87"/>
<dbReference type="Proteomes" id="UP000236449">
    <property type="component" value="Unassembled WGS sequence"/>
</dbReference>
<evidence type="ECO:0000259" key="1">
    <source>
        <dbReference type="Pfam" id="PF02120"/>
    </source>
</evidence>
<dbReference type="RefSeq" id="WP_102967159.1">
    <property type="nucleotide sequence ID" value="NZ_JAPWHJ010000006.1"/>
</dbReference>
<accession>A0A2J8HU87</accession>
<dbReference type="PANTHER" id="PTHR37533">
    <property type="entry name" value="FLAGELLAR HOOK-LENGTH CONTROL PROTEIN"/>
    <property type="match status" value="1"/>
</dbReference>